<feature type="repeat" description="ANK" evidence="3">
    <location>
        <begin position="1658"/>
        <end position="1690"/>
    </location>
</feature>
<organism evidence="5 6">
    <name type="scientific">Neonectria ditissima</name>
    <dbReference type="NCBI Taxonomy" id="78410"/>
    <lineage>
        <taxon>Eukaryota</taxon>
        <taxon>Fungi</taxon>
        <taxon>Dikarya</taxon>
        <taxon>Ascomycota</taxon>
        <taxon>Pezizomycotina</taxon>
        <taxon>Sordariomycetes</taxon>
        <taxon>Hypocreomycetidae</taxon>
        <taxon>Hypocreales</taxon>
        <taxon>Nectriaceae</taxon>
        <taxon>Neonectria</taxon>
    </lineage>
</organism>
<name>A0A0P7BNA8_9HYPO</name>
<dbReference type="SMART" id="SM00248">
    <property type="entry name" value="ANK"/>
    <property type="match status" value="15"/>
</dbReference>
<reference evidence="5 6" key="1">
    <citation type="submission" date="2015-09" db="EMBL/GenBank/DDBJ databases">
        <title>Draft genome of a European isolate of the apple canker pathogen Neonectria ditissima.</title>
        <authorList>
            <person name="Gomez-Cortecero A."/>
            <person name="Harrison R.J."/>
            <person name="Armitage A.D."/>
        </authorList>
    </citation>
    <scope>NUCLEOTIDE SEQUENCE [LARGE SCALE GENOMIC DNA]</scope>
    <source>
        <strain evidence="5 6">R09/05</strain>
    </source>
</reference>
<evidence type="ECO:0000256" key="2">
    <source>
        <dbReference type="ARBA" id="ARBA00023043"/>
    </source>
</evidence>
<feature type="repeat" description="ANK" evidence="3">
    <location>
        <begin position="791"/>
        <end position="823"/>
    </location>
</feature>
<keyword evidence="1" id="KW-0677">Repeat</keyword>
<dbReference type="PANTHER" id="PTHR24198">
    <property type="entry name" value="ANKYRIN REPEAT AND PROTEIN KINASE DOMAIN-CONTAINING PROTEIN"/>
    <property type="match status" value="1"/>
</dbReference>
<dbReference type="STRING" id="78410.A0A0P7BNA8"/>
<dbReference type="InterPro" id="IPR002110">
    <property type="entry name" value="Ankyrin_rpt"/>
</dbReference>
<keyword evidence="2 3" id="KW-0040">ANK repeat</keyword>
<keyword evidence="6" id="KW-1185">Reference proteome</keyword>
<dbReference type="Gene3D" id="1.25.40.20">
    <property type="entry name" value="Ankyrin repeat-containing domain"/>
    <property type="match status" value="6"/>
</dbReference>
<dbReference type="PROSITE" id="PS50297">
    <property type="entry name" value="ANK_REP_REGION"/>
    <property type="match status" value="4"/>
</dbReference>
<comment type="caution">
    <text evidence="5">The sequence shown here is derived from an EMBL/GenBank/DDBJ whole genome shotgun (WGS) entry which is preliminary data.</text>
</comment>
<dbReference type="Pfam" id="PF24883">
    <property type="entry name" value="NPHP3_N"/>
    <property type="match status" value="1"/>
</dbReference>
<sequence length="2035" mass="227268">MADPLSIAGSIAGLISISDAVFRGVYKYTKAVKNAQNDVGTLANEINSLGADLRHLYALADELESGDDVFDPTLRAHHLGRFYKTLNSIKERVDKADARFARSKLISMTQQLKWPFSVQETKELLGELSRHKQSINVALSADTLRKLQLNLFKIDELSQQVTSIDDAVKRIEINTQINIDSPERKILDYFMEISPRPRLDTSVNLRHPMTGLWLTNSPRFLQWLETPNSKIWLSGIPGAGKTVLAGAVVQEALTRSHITGGVAVAYFFCDYKDSGTGSPVNILGAIAHQLALQKPEAFEILRQYYDELHLKTHLPKKPDPLELRAKICKMAGLFDQTTIIVDGLDECGDNTADVVEILVELSDYSTNLSMALFSRDHFDIRVHLEKAFDHVPIAAHTDDIKLYVSTELEKRTQTGRLRISDLQVKDEIMETLVRGEKGMFRWVVCQLDYLGNCAHDRERLEALKKLPPTLSESYRRLLERLNSCSSGVQKMVQMCLQFLAFSPKSLPIPAFRQAVSTPETLGARLEPKNTVSEEEIMHRCSSLIRKSENGKFFEFAHFSVKEFLVDEKALSETADRPSLSMYFISESGCQALLAAQCLRFLQLKNFDQPPAAPDQQIDIIDERNNTYPFYRYAVQDWLLLTKDGFHDQIVLNLAKSLFNPAKTTYFVNWAVDAFIFASSTMAQYEFEECLIELLEGGSWEKSTLELLQFLQSSDSFHFGWGLRLGRVTWDMAVREGFSYVKGVLLFDERIRLSREALGSQASTAVNNGDEKELKGFLADTCLEKSAPIKADGSTMLHMSVRQGSLASIQILLDAGCDPCIEDAYGDLPLHKVVGRRDTSSTSEILQLFAERHISLLSSNKSGHTIWHMMAEKDPREILQYFADKTSDVMVEALSMRDHAGKTPLSLVFETSQDSFTETLISIVGLSTQIPGFWNYHGPIIGAAARWGSESVVRCLLEAGAKPEPALPETLSPLHNLGSQTSPGCVKLLQELYPHAREQRFEGQLPIEHYITQALRNQRNPNSEVIRALTSPDVVSNADHNGRTLWDFACSLPGVVASKGDKSSQQKAEGFSQTLAALLEVNAMTAWEDRNNEFGLVPLVSDILKLKEAWIDDFDTDDSSEKATLFISADTVCQAITRTRFWPSAKASRPVVGFLKAAIEDNNVEVATVLILGGVSIHQPCEGLSAIEVACESFIAGNICASEGDRNFMVHFLDRSGTFQLNRPTPDKDGLRLLHRTATRSFNANVPWLIQELISRGADINGKALRQGGRSVLAHHVRERSFQSAGLLLKLGADPTVDTKDSGAYDCAIEAILNGNANFLQALLVYVTEHQFVMDWGRKFPSRLTIQQEKILFNGMNALHLASMEIYRADCLKFYLDEGLVPDVDVACKEGLTPLHVAASGNNLEAMQILISRGAVIMAETKDASTPLHLATRNNHLEATALLLEHGAKETVDVFGKSPRFYAKDQSYECITNILDQSFGTDDCLNPMRDSRLLSAERERAQSTSFEQVISDVELDKCNQLLANGCSIEVELPIGTTALLFSLSKDRPEVANWLISHGANVRKATMIDNQWTTVIELGALKESCVGILPLLFEEYLNQGGDLVRGNDYPLHRAVDKGNIEGLRVLLDCVKEYIGIIAQRSQLSPQQAESAILNRLHEENGATPLHTSVSQCNKTAVSLLIEKGADINVTNRLGVTPFESSPKDIEDHTASFFACDTSIFSRIRTELIDEWQLMLPLGQNPQILSSNKSESSDLNFAILLEITENQILCNEHSVDLETACKFRWLGYDLTQEDGAGRSLMHCLICREDLSHLVLKDDFGLFETTAFPWHLNWYNFRSIAFLTSRFLEFQRCLLRETFRKILNLEPERGWSPLCLAARYSSTEILQNCLSMGAEINFEGSPLGSALVVACAYGWLDCVRFLVRRQAAVSYTGKRGLMNAPLLTRSKLVRHWFLVGRFNEQLRISSSDSALQSDCNECEDLKSWSGIVQVKFRLYGKMGKMSSESPLEYVNRVGDYRKQLQGEVISLPGSFITTFAVHL</sequence>
<feature type="repeat" description="ANK" evidence="3">
    <location>
        <begin position="1422"/>
        <end position="1447"/>
    </location>
</feature>
<dbReference type="Pfam" id="PF00023">
    <property type="entry name" value="Ank"/>
    <property type="match status" value="2"/>
</dbReference>
<accession>A0A0P7BNA8</accession>
<dbReference type="SUPFAM" id="SSF48403">
    <property type="entry name" value="Ankyrin repeat"/>
    <property type="match status" value="4"/>
</dbReference>
<dbReference type="SUPFAM" id="SSF52540">
    <property type="entry name" value="P-loop containing nucleoside triphosphate hydrolases"/>
    <property type="match status" value="1"/>
</dbReference>
<dbReference type="PROSITE" id="PS50088">
    <property type="entry name" value="ANK_REPEAT"/>
    <property type="match status" value="5"/>
</dbReference>
<dbReference type="Proteomes" id="UP000050424">
    <property type="component" value="Unassembled WGS sequence"/>
</dbReference>
<dbReference type="PRINTS" id="PR01415">
    <property type="entry name" value="ANKYRIN"/>
</dbReference>
<dbReference type="EMBL" id="LKCW01000009">
    <property type="protein sequence ID" value="KPM45274.1"/>
    <property type="molecule type" value="Genomic_DNA"/>
</dbReference>
<evidence type="ECO:0000259" key="4">
    <source>
        <dbReference type="Pfam" id="PF24883"/>
    </source>
</evidence>
<evidence type="ECO:0000256" key="3">
    <source>
        <dbReference type="PROSITE-ProRule" id="PRU00023"/>
    </source>
</evidence>
<feature type="repeat" description="ANK" evidence="3">
    <location>
        <begin position="1865"/>
        <end position="1897"/>
    </location>
</feature>
<evidence type="ECO:0000256" key="1">
    <source>
        <dbReference type="ARBA" id="ARBA00022737"/>
    </source>
</evidence>
<dbReference type="InterPro" id="IPR056884">
    <property type="entry name" value="NPHP3-like_N"/>
</dbReference>
<dbReference type="Gene3D" id="3.40.50.300">
    <property type="entry name" value="P-loop containing nucleotide triphosphate hydrolases"/>
    <property type="match status" value="1"/>
</dbReference>
<evidence type="ECO:0000313" key="6">
    <source>
        <dbReference type="Proteomes" id="UP000050424"/>
    </source>
</evidence>
<feature type="repeat" description="ANK" evidence="3">
    <location>
        <begin position="1389"/>
        <end position="1421"/>
    </location>
</feature>
<proteinExistence type="predicted"/>
<dbReference type="PANTHER" id="PTHR24198:SF165">
    <property type="entry name" value="ANKYRIN REPEAT-CONTAINING PROTEIN-RELATED"/>
    <property type="match status" value="1"/>
</dbReference>
<gene>
    <name evidence="5" type="ORF">AK830_g1308</name>
</gene>
<dbReference type="Pfam" id="PF12796">
    <property type="entry name" value="Ank_2"/>
    <property type="match status" value="2"/>
</dbReference>
<evidence type="ECO:0000313" key="5">
    <source>
        <dbReference type="EMBL" id="KPM45274.1"/>
    </source>
</evidence>
<dbReference type="InterPro" id="IPR027417">
    <property type="entry name" value="P-loop_NTPase"/>
</dbReference>
<dbReference type="InterPro" id="IPR036770">
    <property type="entry name" value="Ankyrin_rpt-contain_sf"/>
</dbReference>
<feature type="domain" description="Nephrocystin 3-like N-terminal" evidence="4">
    <location>
        <begin position="210"/>
        <end position="375"/>
    </location>
</feature>
<protein>
    <recommendedName>
        <fullName evidence="4">Nephrocystin 3-like N-terminal domain-containing protein</fullName>
    </recommendedName>
</protein>
<dbReference type="OrthoDB" id="194358at2759"/>